<accession>W1P982</accession>
<dbReference type="eggNOG" id="KOG0157">
    <property type="taxonomic scope" value="Eukaryota"/>
</dbReference>
<protein>
    <submittedName>
        <fullName evidence="4">Uncharacterized protein</fullName>
    </submittedName>
</protein>
<sequence>MTGPASNKLMFSSDDETVSTTQPESVRRIVGKHTIFELVGLKSKQMRLVYMGFLKADRVRACIKDMDRIVKLRLAKGFSDKGNEFSGKQFSDSNKEFSGDGKIYVVPAMKHITFDVAFKLIFGLPEGEVEEELFRDFTTVFKPILSVPVNFLATNFRRGLRARERIIKALVPMIREAKAKMGDELVRNKIDFITSLLRFKDEEGKGNN</sequence>
<dbReference type="AlphaFoldDB" id="W1P982"/>
<evidence type="ECO:0000256" key="3">
    <source>
        <dbReference type="SAM" id="MobiDB-lite"/>
    </source>
</evidence>
<dbReference type="InterPro" id="IPR036396">
    <property type="entry name" value="Cyt_P450_sf"/>
</dbReference>
<evidence type="ECO:0000256" key="2">
    <source>
        <dbReference type="ARBA" id="ARBA00023004"/>
    </source>
</evidence>
<dbReference type="Gramene" id="ERN04156">
    <property type="protein sequence ID" value="ERN04156"/>
    <property type="gene ID" value="AMTR_s00077p00080880"/>
</dbReference>
<keyword evidence="5" id="KW-1185">Reference proteome</keyword>
<dbReference type="OMA" id="HYEMDAC"/>
<evidence type="ECO:0000313" key="4">
    <source>
        <dbReference type="EMBL" id="ERN04156.1"/>
    </source>
</evidence>
<dbReference type="HOGENOM" id="CLU_1322496_0_0_1"/>
<dbReference type="GO" id="GO:0005506">
    <property type="term" value="F:iron ion binding"/>
    <property type="evidence" value="ECO:0007669"/>
    <property type="project" value="InterPro"/>
</dbReference>
<dbReference type="GO" id="GO:0020037">
    <property type="term" value="F:heme binding"/>
    <property type="evidence" value="ECO:0007669"/>
    <property type="project" value="InterPro"/>
</dbReference>
<keyword evidence="2" id="KW-0408">Iron</keyword>
<gene>
    <name evidence="4" type="ORF">AMTR_s00077p00080880</name>
</gene>
<dbReference type="GO" id="GO:0004497">
    <property type="term" value="F:monooxygenase activity"/>
    <property type="evidence" value="ECO:0007669"/>
    <property type="project" value="InterPro"/>
</dbReference>
<organism evidence="4 5">
    <name type="scientific">Amborella trichopoda</name>
    <dbReference type="NCBI Taxonomy" id="13333"/>
    <lineage>
        <taxon>Eukaryota</taxon>
        <taxon>Viridiplantae</taxon>
        <taxon>Streptophyta</taxon>
        <taxon>Embryophyta</taxon>
        <taxon>Tracheophyta</taxon>
        <taxon>Spermatophyta</taxon>
        <taxon>Magnoliopsida</taxon>
        <taxon>Amborellales</taxon>
        <taxon>Amborellaceae</taxon>
        <taxon>Amborella</taxon>
    </lineage>
</organism>
<evidence type="ECO:0000313" key="5">
    <source>
        <dbReference type="Proteomes" id="UP000017836"/>
    </source>
</evidence>
<dbReference type="PANTHER" id="PTHR24286:SF256">
    <property type="entry name" value="CYTOCHROME P450 FAMILY PROTEIN"/>
    <property type="match status" value="1"/>
</dbReference>
<reference evidence="5" key="1">
    <citation type="journal article" date="2013" name="Science">
        <title>The Amborella genome and the evolution of flowering plants.</title>
        <authorList>
            <consortium name="Amborella Genome Project"/>
        </authorList>
    </citation>
    <scope>NUCLEOTIDE SEQUENCE [LARGE SCALE GENOMIC DNA]</scope>
</reference>
<dbReference type="Proteomes" id="UP000017836">
    <property type="component" value="Unassembled WGS sequence"/>
</dbReference>
<feature type="region of interest" description="Disordered" evidence="3">
    <location>
        <begin position="1"/>
        <end position="24"/>
    </location>
</feature>
<dbReference type="EMBL" id="KI394293">
    <property type="protein sequence ID" value="ERN04156.1"/>
    <property type="molecule type" value="Genomic_DNA"/>
</dbReference>
<keyword evidence="1" id="KW-0479">Metal-binding</keyword>
<proteinExistence type="predicted"/>
<dbReference type="PANTHER" id="PTHR24286">
    <property type="entry name" value="CYTOCHROME P450 26"/>
    <property type="match status" value="1"/>
</dbReference>
<evidence type="ECO:0000256" key="1">
    <source>
        <dbReference type="ARBA" id="ARBA00022723"/>
    </source>
</evidence>
<dbReference type="Gene3D" id="1.10.630.10">
    <property type="entry name" value="Cytochrome P450"/>
    <property type="match status" value="1"/>
</dbReference>
<name>W1P982_AMBTC</name>
<dbReference type="SUPFAM" id="SSF48264">
    <property type="entry name" value="Cytochrome P450"/>
    <property type="match status" value="1"/>
</dbReference>
<dbReference type="GO" id="GO:0016705">
    <property type="term" value="F:oxidoreductase activity, acting on paired donors, with incorporation or reduction of molecular oxygen"/>
    <property type="evidence" value="ECO:0007669"/>
    <property type="project" value="InterPro"/>
</dbReference>